<dbReference type="RefSeq" id="WP_189477699.1">
    <property type="nucleotide sequence ID" value="NZ_BMYM01000002.1"/>
</dbReference>
<evidence type="ECO:0008006" key="5">
    <source>
        <dbReference type="Google" id="ProtNLM"/>
    </source>
</evidence>
<dbReference type="AlphaFoldDB" id="A0A918XK01"/>
<name>A0A918XK01_9GAMM</name>
<dbReference type="CDD" id="cd05233">
    <property type="entry name" value="SDR_c"/>
    <property type="match status" value="1"/>
</dbReference>
<reference evidence="3" key="1">
    <citation type="journal article" date="2014" name="Int. J. Syst. Evol. Microbiol.">
        <title>Complete genome sequence of Corynebacterium casei LMG S-19264T (=DSM 44701T), isolated from a smear-ripened cheese.</title>
        <authorList>
            <consortium name="US DOE Joint Genome Institute (JGI-PGF)"/>
            <person name="Walter F."/>
            <person name="Albersmeier A."/>
            <person name="Kalinowski J."/>
            <person name="Ruckert C."/>
        </authorList>
    </citation>
    <scope>NUCLEOTIDE SEQUENCE</scope>
    <source>
        <strain evidence="3">KCTC 23430</strain>
    </source>
</reference>
<dbReference type="Proteomes" id="UP000644693">
    <property type="component" value="Unassembled WGS sequence"/>
</dbReference>
<comment type="similarity">
    <text evidence="1">Belongs to the short-chain dehydrogenases/reductases (SDR) family.</text>
</comment>
<dbReference type="PRINTS" id="PR00081">
    <property type="entry name" value="GDHRDH"/>
</dbReference>
<dbReference type="InterPro" id="IPR002347">
    <property type="entry name" value="SDR_fam"/>
</dbReference>
<dbReference type="SUPFAM" id="SSF51735">
    <property type="entry name" value="NAD(P)-binding Rossmann-fold domains"/>
    <property type="match status" value="1"/>
</dbReference>
<evidence type="ECO:0000313" key="4">
    <source>
        <dbReference type="Proteomes" id="UP000644693"/>
    </source>
</evidence>
<dbReference type="PANTHER" id="PTHR44196">
    <property type="entry name" value="DEHYDROGENASE/REDUCTASE SDR FAMILY MEMBER 7B"/>
    <property type="match status" value="1"/>
</dbReference>
<evidence type="ECO:0000256" key="1">
    <source>
        <dbReference type="ARBA" id="ARBA00006484"/>
    </source>
</evidence>
<evidence type="ECO:0000313" key="3">
    <source>
        <dbReference type="EMBL" id="GHD34528.1"/>
    </source>
</evidence>
<comment type="caution">
    <text evidence="3">The sequence shown here is derived from an EMBL/GenBank/DDBJ whole genome shotgun (WGS) entry which is preliminary data.</text>
</comment>
<proteinExistence type="inferred from homology"/>
<dbReference type="Pfam" id="PF00106">
    <property type="entry name" value="adh_short"/>
    <property type="match status" value="1"/>
</dbReference>
<dbReference type="Gene3D" id="3.40.50.720">
    <property type="entry name" value="NAD(P)-binding Rossmann-like Domain"/>
    <property type="match status" value="1"/>
</dbReference>
<dbReference type="GO" id="GO:0016020">
    <property type="term" value="C:membrane"/>
    <property type="evidence" value="ECO:0007669"/>
    <property type="project" value="TreeGrafter"/>
</dbReference>
<dbReference type="EMBL" id="BMYM01000002">
    <property type="protein sequence ID" value="GHD34528.1"/>
    <property type="molecule type" value="Genomic_DNA"/>
</dbReference>
<protein>
    <recommendedName>
        <fullName evidence="5">SDR family oxidoreductase</fullName>
    </recommendedName>
</protein>
<dbReference type="InterPro" id="IPR036291">
    <property type="entry name" value="NAD(P)-bd_dom_sf"/>
</dbReference>
<gene>
    <name evidence="3" type="ORF">GCM10007053_20380</name>
</gene>
<reference evidence="3" key="2">
    <citation type="submission" date="2020-09" db="EMBL/GenBank/DDBJ databases">
        <authorList>
            <person name="Sun Q."/>
            <person name="Kim S."/>
        </authorList>
    </citation>
    <scope>NUCLEOTIDE SEQUENCE</scope>
    <source>
        <strain evidence="3">KCTC 23430</strain>
    </source>
</reference>
<accession>A0A918XK01</accession>
<sequence>MQDVQNQVAIVTGGGSGMGQIIAKRLADRGAKVAIFDVNEDGMATTATHSATIKAYRCDISQSEGVNAAVAQVIADLGPVDLLVHAAALMPSHKLVDETHEGMERLFQINYFGTVYMVRAVLDGMMERNSGRIIAFGSIAGEVPVPHMGAYCATKAAVNTYMEVLENELRNTNIHTHLVCPPAVNTPLIDQTLATDSPGSIIESKEAGRLADPEKIIDAIEKGVAKNKGTIYPGEAWFLMLWHTLFPKLWWKVVLKFED</sequence>
<dbReference type="PANTHER" id="PTHR44196:SF1">
    <property type="entry name" value="DEHYDROGENASE_REDUCTASE SDR FAMILY MEMBER 7B"/>
    <property type="match status" value="1"/>
</dbReference>
<evidence type="ECO:0000256" key="2">
    <source>
        <dbReference type="ARBA" id="ARBA00023002"/>
    </source>
</evidence>
<organism evidence="3 4">
    <name type="scientific">Parahalioglobus pacificus</name>
    <dbReference type="NCBI Taxonomy" id="930806"/>
    <lineage>
        <taxon>Bacteria</taxon>
        <taxon>Pseudomonadati</taxon>
        <taxon>Pseudomonadota</taxon>
        <taxon>Gammaproteobacteria</taxon>
        <taxon>Cellvibrionales</taxon>
        <taxon>Halieaceae</taxon>
        <taxon>Parahalioglobus</taxon>
    </lineage>
</organism>
<keyword evidence="4" id="KW-1185">Reference proteome</keyword>
<keyword evidence="2" id="KW-0560">Oxidoreductase</keyword>
<dbReference type="GO" id="GO:0016491">
    <property type="term" value="F:oxidoreductase activity"/>
    <property type="evidence" value="ECO:0007669"/>
    <property type="project" value="UniProtKB-KW"/>
</dbReference>